<gene>
    <name evidence="1" type="ORF">ACCUM_3823</name>
</gene>
<evidence type="ECO:0000313" key="2">
    <source>
        <dbReference type="Proteomes" id="UP000306324"/>
    </source>
</evidence>
<evidence type="ECO:0000313" key="1">
    <source>
        <dbReference type="EMBL" id="TMQ74629.1"/>
    </source>
</evidence>
<keyword evidence="2" id="KW-1185">Reference proteome</keyword>
<sequence>MKGFVRAFTETGQLTMLTGIVNVGAAIPTIHASEFKASSLSDFTLAAR</sequence>
<name>A0A5S4EHB1_9PROT</name>
<protein>
    <submittedName>
        <fullName evidence="1">Uncharacterized protein</fullName>
    </submittedName>
</protein>
<comment type="caution">
    <text evidence="1">The sequence shown here is derived from an EMBL/GenBank/DDBJ whole genome shotgun (WGS) entry which is preliminary data.</text>
</comment>
<accession>A0A5S4EHB1</accession>
<dbReference type="EMBL" id="SWAD01000174">
    <property type="protein sequence ID" value="TMQ74629.1"/>
    <property type="molecule type" value="Genomic_DNA"/>
</dbReference>
<organism evidence="1 2">
    <name type="scientific">Candidatus Accumulibacter phosphatis</name>
    <dbReference type="NCBI Taxonomy" id="327160"/>
    <lineage>
        <taxon>Bacteria</taxon>
        <taxon>Pseudomonadati</taxon>
        <taxon>Pseudomonadota</taxon>
        <taxon>Betaproteobacteria</taxon>
        <taxon>Candidatus Accumulibacter</taxon>
    </lineage>
</organism>
<proteinExistence type="predicted"/>
<dbReference type="Proteomes" id="UP000306324">
    <property type="component" value="Unassembled WGS sequence"/>
</dbReference>
<reference evidence="1 2" key="1">
    <citation type="submission" date="2019-04" db="EMBL/GenBank/DDBJ databases">
        <title>A novel phosphate-accumulating bacterium identified in bioreactor for phosphate removal from wastewater.</title>
        <authorList>
            <person name="Kotlyarov R.Y."/>
            <person name="Beletsky A.V."/>
            <person name="Kallistova A.Y."/>
            <person name="Dorofeev A.G."/>
            <person name="Nikolaev Y.Y."/>
            <person name="Pimenov N.V."/>
            <person name="Ravin N.V."/>
            <person name="Mardanov A.V."/>
        </authorList>
    </citation>
    <scope>NUCLEOTIDE SEQUENCE [LARGE SCALE GENOMIC DNA]</scope>
    <source>
        <strain evidence="1 2">Bin19</strain>
    </source>
</reference>
<dbReference type="AlphaFoldDB" id="A0A5S4EHB1"/>